<dbReference type="Proteomes" id="UP001604277">
    <property type="component" value="Unassembled WGS sequence"/>
</dbReference>
<feature type="signal peptide" evidence="2">
    <location>
        <begin position="1"/>
        <end position="26"/>
    </location>
</feature>
<keyword evidence="2" id="KW-0732">Signal</keyword>
<keyword evidence="3" id="KW-0418">Kinase</keyword>
<evidence type="ECO:0000256" key="2">
    <source>
        <dbReference type="SAM" id="SignalP"/>
    </source>
</evidence>
<dbReference type="AlphaFoldDB" id="A0ABD1WAK6"/>
<gene>
    <name evidence="3" type="ORF">Fot_14683</name>
</gene>
<name>A0ABD1WAK6_9LAMI</name>
<dbReference type="EMBL" id="JBFOLJ010000004">
    <property type="protein sequence ID" value="KAL2545450.1"/>
    <property type="molecule type" value="Genomic_DNA"/>
</dbReference>
<evidence type="ECO:0000313" key="4">
    <source>
        <dbReference type="Proteomes" id="UP001604277"/>
    </source>
</evidence>
<feature type="region of interest" description="Disordered" evidence="1">
    <location>
        <begin position="100"/>
        <end position="122"/>
    </location>
</feature>
<proteinExistence type="predicted"/>
<evidence type="ECO:0000256" key="1">
    <source>
        <dbReference type="SAM" id="MobiDB-lite"/>
    </source>
</evidence>
<accession>A0ABD1WAK6</accession>
<sequence length="122" mass="13232">MVLLGGLLNGSIFLQGFTIWLSQSEATDEEEAQEEARRHFQNGLQGYSNAEVVVKLGGWNANYSKAVAQASLSALKRLILSDRNLPGKKSLYIRLGCRGDWPDIKPPGWDPSTGSNASSPPS</sequence>
<reference evidence="4" key="1">
    <citation type="submission" date="2024-07" db="EMBL/GenBank/DDBJ databases">
        <title>Two chromosome-level genome assemblies of Korean endemic species Abeliophyllum distichum and Forsythia ovata (Oleaceae).</title>
        <authorList>
            <person name="Jang H."/>
        </authorList>
    </citation>
    <scope>NUCLEOTIDE SEQUENCE [LARGE SCALE GENOMIC DNA]</scope>
</reference>
<feature type="chain" id="PRO_5044874136" evidence="2">
    <location>
        <begin position="27"/>
        <end position="122"/>
    </location>
</feature>
<feature type="compositionally biased region" description="Polar residues" evidence="1">
    <location>
        <begin position="112"/>
        <end position="122"/>
    </location>
</feature>
<comment type="caution">
    <text evidence="3">The sequence shown here is derived from an EMBL/GenBank/DDBJ whole genome shotgun (WGS) entry which is preliminary data.</text>
</comment>
<keyword evidence="3" id="KW-0808">Transferase</keyword>
<protein>
    <submittedName>
        <fullName evidence="3">Inactive shikimate kinase like 2</fullName>
    </submittedName>
</protein>
<organism evidence="3 4">
    <name type="scientific">Forsythia ovata</name>
    <dbReference type="NCBI Taxonomy" id="205694"/>
    <lineage>
        <taxon>Eukaryota</taxon>
        <taxon>Viridiplantae</taxon>
        <taxon>Streptophyta</taxon>
        <taxon>Embryophyta</taxon>
        <taxon>Tracheophyta</taxon>
        <taxon>Spermatophyta</taxon>
        <taxon>Magnoliopsida</taxon>
        <taxon>eudicotyledons</taxon>
        <taxon>Gunneridae</taxon>
        <taxon>Pentapetalae</taxon>
        <taxon>asterids</taxon>
        <taxon>lamiids</taxon>
        <taxon>Lamiales</taxon>
        <taxon>Oleaceae</taxon>
        <taxon>Forsythieae</taxon>
        <taxon>Forsythia</taxon>
    </lineage>
</organism>
<evidence type="ECO:0000313" key="3">
    <source>
        <dbReference type="EMBL" id="KAL2545450.1"/>
    </source>
</evidence>
<dbReference type="GO" id="GO:0016301">
    <property type="term" value="F:kinase activity"/>
    <property type="evidence" value="ECO:0007669"/>
    <property type="project" value="UniProtKB-KW"/>
</dbReference>
<keyword evidence="4" id="KW-1185">Reference proteome</keyword>